<protein>
    <submittedName>
        <fullName evidence="1">42477_t:CDS:1</fullName>
    </submittedName>
</protein>
<sequence>MSLTEESFYEEKLKLQQDNEKIIRENLVLSEEKKELEIIQEH</sequence>
<comment type="caution">
    <text evidence="1">The sequence shown here is derived from an EMBL/GenBank/DDBJ whole genome shotgun (WGS) entry which is preliminary data.</text>
</comment>
<organism evidence="1 2">
    <name type="scientific">Gigaspora margarita</name>
    <dbReference type="NCBI Taxonomy" id="4874"/>
    <lineage>
        <taxon>Eukaryota</taxon>
        <taxon>Fungi</taxon>
        <taxon>Fungi incertae sedis</taxon>
        <taxon>Mucoromycota</taxon>
        <taxon>Glomeromycotina</taxon>
        <taxon>Glomeromycetes</taxon>
        <taxon>Diversisporales</taxon>
        <taxon>Gigasporaceae</taxon>
        <taxon>Gigaspora</taxon>
    </lineage>
</organism>
<proteinExistence type="predicted"/>
<dbReference type="EMBL" id="CAJVQB010128994">
    <property type="protein sequence ID" value="CAG8853762.1"/>
    <property type="molecule type" value="Genomic_DNA"/>
</dbReference>
<evidence type="ECO:0000313" key="1">
    <source>
        <dbReference type="EMBL" id="CAG8853762.1"/>
    </source>
</evidence>
<accession>A0ABN7XF37</accession>
<evidence type="ECO:0000313" key="2">
    <source>
        <dbReference type="Proteomes" id="UP000789901"/>
    </source>
</evidence>
<dbReference type="Proteomes" id="UP000789901">
    <property type="component" value="Unassembled WGS sequence"/>
</dbReference>
<reference evidence="1 2" key="1">
    <citation type="submission" date="2021-06" db="EMBL/GenBank/DDBJ databases">
        <authorList>
            <person name="Kallberg Y."/>
            <person name="Tangrot J."/>
            <person name="Rosling A."/>
        </authorList>
    </citation>
    <scope>NUCLEOTIDE SEQUENCE [LARGE SCALE GENOMIC DNA]</scope>
    <source>
        <strain evidence="1 2">120-4 pot B 10/14</strain>
    </source>
</reference>
<keyword evidence="2" id="KW-1185">Reference proteome</keyword>
<gene>
    <name evidence="1" type="ORF">GMARGA_LOCUS42583</name>
</gene>
<name>A0ABN7XF37_GIGMA</name>
<feature type="non-terminal residue" evidence="1">
    <location>
        <position position="42"/>
    </location>
</feature>